<dbReference type="Pfam" id="PF00134">
    <property type="entry name" value="Cyclin_N"/>
    <property type="match status" value="1"/>
</dbReference>
<protein>
    <recommendedName>
        <fullName evidence="2">Cyclin N-terminal domain-containing protein</fullName>
    </recommendedName>
</protein>
<dbReference type="GO" id="GO:0005634">
    <property type="term" value="C:nucleus"/>
    <property type="evidence" value="ECO:0007669"/>
    <property type="project" value="TreeGrafter"/>
</dbReference>
<dbReference type="PANTHER" id="PTHR15615">
    <property type="match status" value="1"/>
</dbReference>
<name>A0A5C2S2Q3_9APHY</name>
<dbReference type="GO" id="GO:0019901">
    <property type="term" value="F:protein kinase binding"/>
    <property type="evidence" value="ECO:0007669"/>
    <property type="project" value="InterPro"/>
</dbReference>
<dbReference type="Gene3D" id="1.10.472.10">
    <property type="entry name" value="Cyclin-like"/>
    <property type="match status" value="1"/>
</dbReference>
<dbReference type="InterPro" id="IPR013922">
    <property type="entry name" value="Cyclin_PHO80-like"/>
</dbReference>
<reference evidence="3" key="1">
    <citation type="journal article" date="2018" name="Genome Biol. Evol.">
        <title>Genomics and development of Lentinus tigrinus, a white-rot wood-decaying mushroom with dimorphic fruiting bodies.</title>
        <authorList>
            <person name="Wu B."/>
            <person name="Xu Z."/>
            <person name="Knudson A."/>
            <person name="Carlson A."/>
            <person name="Chen N."/>
            <person name="Kovaka S."/>
            <person name="LaButti K."/>
            <person name="Lipzen A."/>
            <person name="Pennachio C."/>
            <person name="Riley R."/>
            <person name="Schakwitz W."/>
            <person name="Umezawa K."/>
            <person name="Ohm R.A."/>
            <person name="Grigoriev I.V."/>
            <person name="Nagy L.G."/>
            <person name="Gibbons J."/>
            <person name="Hibbett D."/>
        </authorList>
    </citation>
    <scope>NUCLEOTIDE SEQUENCE [LARGE SCALE GENOMIC DNA]</scope>
    <source>
        <strain evidence="3">ALCF2SS1-6</strain>
    </source>
</reference>
<feature type="region of interest" description="Disordered" evidence="1">
    <location>
        <begin position="1"/>
        <end position="21"/>
    </location>
</feature>
<dbReference type="OrthoDB" id="244495at2759"/>
<evidence type="ECO:0000259" key="2">
    <source>
        <dbReference type="Pfam" id="PF00134"/>
    </source>
</evidence>
<organism evidence="3 4">
    <name type="scientific">Lentinus tigrinus ALCF2SS1-6</name>
    <dbReference type="NCBI Taxonomy" id="1328759"/>
    <lineage>
        <taxon>Eukaryota</taxon>
        <taxon>Fungi</taxon>
        <taxon>Dikarya</taxon>
        <taxon>Basidiomycota</taxon>
        <taxon>Agaricomycotina</taxon>
        <taxon>Agaricomycetes</taxon>
        <taxon>Polyporales</taxon>
        <taxon>Polyporaceae</taxon>
        <taxon>Lentinus</taxon>
    </lineage>
</organism>
<evidence type="ECO:0000256" key="1">
    <source>
        <dbReference type="SAM" id="MobiDB-lite"/>
    </source>
</evidence>
<accession>A0A5C2S2Q3</accession>
<dbReference type="PANTHER" id="PTHR15615:SF108">
    <property type="entry name" value="PROTEIN CNPPD1"/>
    <property type="match status" value="1"/>
</dbReference>
<keyword evidence="4" id="KW-1185">Reference proteome</keyword>
<dbReference type="InterPro" id="IPR036915">
    <property type="entry name" value="Cyclin-like_sf"/>
</dbReference>
<dbReference type="InterPro" id="IPR006671">
    <property type="entry name" value="Cyclin_N"/>
</dbReference>
<feature type="domain" description="Cyclin N-terminal" evidence="2">
    <location>
        <begin position="63"/>
        <end position="155"/>
    </location>
</feature>
<dbReference type="SUPFAM" id="SSF47954">
    <property type="entry name" value="Cyclin-like"/>
    <property type="match status" value="1"/>
</dbReference>
<dbReference type="GO" id="GO:0000307">
    <property type="term" value="C:cyclin-dependent protein kinase holoenzyme complex"/>
    <property type="evidence" value="ECO:0007669"/>
    <property type="project" value="TreeGrafter"/>
</dbReference>
<feature type="compositionally biased region" description="Low complexity" evidence="1">
    <location>
        <begin position="1"/>
        <end position="13"/>
    </location>
</feature>
<dbReference type="CDD" id="cd20557">
    <property type="entry name" value="CYCLIN_ScPCL1-like"/>
    <property type="match status" value="1"/>
</dbReference>
<dbReference type="GO" id="GO:0016538">
    <property type="term" value="F:cyclin-dependent protein serine/threonine kinase regulator activity"/>
    <property type="evidence" value="ECO:0007669"/>
    <property type="project" value="TreeGrafter"/>
</dbReference>
<evidence type="ECO:0000313" key="3">
    <source>
        <dbReference type="EMBL" id="RPD57752.1"/>
    </source>
</evidence>
<evidence type="ECO:0000313" key="4">
    <source>
        <dbReference type="Proteomes" id="UP000313359"/>
    </source>
</evidence>
<gene>
    <name evidence="3" type="ORF">L227DRAFT_655314</name>
</gene>
<proteinExistence type="predicted"/>
<dbReference type="Proteomes" id="UP000313359">
    <property type="component" value="Unassembled WGS sequence"/>
</dbReference>
<dbReference type="STRING" id="1328759.A0A5C2S2Q3"/>
<dbReference type="EMBL" id="ML122279">
    <property type="protein sequence ID" value="RPD57752.1"/>
    <property type="molecule type" value="Genomic_DNA"/>
</dbReference>
<sequence>MSSTSSTAQSSRSLIDPSSGHDETARLCARFVMYLFEGYEVPPPSTKGLLIANPNPLLPLTEFVAYALHQTQLHHSVAFAALYHLYRLKNAGVWSAIPGSSGHTHVITALIIAYKRMCDKALSNKTWSTVAHDLFSVHEINQMEQKMLNCLQWRLKVAPKSLQQFEQKVRHDFKGFGPYTFHFFDPNPVLPDPAPGITVPGTPSSDVHQQRPVPPGEVYARAIPSVW</sequence>
<dbReference type="AlphaFoldDB" id="A0A5C2S2Q3"/>